<dbReference type="AlphaFoldDB" id="A0A5A9YTX9"/>
<evidence type="ECO:0000313" key="3">
    <source>
        <dbReference type="Proteomes" id="UP000325291"/>
    </source>
</evidence>
<proteinExistence type="predicted"/>
<sequence>ARLLNPWALLPVALGVALVLWLTFNSEEVFMPSGDGEPDAVSVNYAELLLQAHPENDALRLTLIDLLVKLGDFEQARHHLARLRGKDRPATPFYEVELDILGALARPEGMDEEQTRRLLERLRKIEHVS</sequence>
<feature type="non-terminal residue" evidence="2">
    <location>
        <position position="129"/>
    </location>
</feature>
<name>A0A5A9YTX9_9RHOB</name>
<dbReference type="InterPro" id="IPR011990">
    <property type="entry name" value="TPR-like_helical_dom_sf"/>
</dbReference>
<keyword evidence="1" id="KW-0812">Transmembrane</keyword>
<dbReference type="Pfam" id="PF14559">
    <property type="entry name" value="TPR_19"/>
    <property type="match status" value="1"/>
</dbReference>
<evidence type="ECO:0000256" key="1">
    <source>
        <dbReference type="SAM" id="Phobius"/>
    </source>
</evidence>
<keyword evidence="3" id="KW-1185">Reference proteome</keyword>
<feature type="non-terminal residue" evidence="2">
    <location>
        <position position="1"/>
    </location>
</feature>
<keyword evidence="1" id="KW-0472">Membrane</keyword>
<organism evidence="2 3">
    <name type="scientific">Aquicoccus porphyridii</name>
    <dbReference type="NCBI Taxonomy" id="1852029"/>
    <lineage>
        <taxon>Bacteria</taxon>
        <taxon>Pseudomonadati</taxon>
        <taxon>Pseudomonadota</taxon>
        <taxon>Alphaproteobacteria</taxon>
        <taxon>Rhodobacterales</taxon>
        <taxon>Paracoccaceae</taxon>
        <taxon>Aquicoccus</taxon>
    </lineage>
</organism>
<keyword evidence="1" id="KW-1133">Transmembrane helix</keyword>
<dbReference type="EMBL" id="VINQ01000194">
    <property type="protein sequence ID" value="KAA0908266.1"/>
    <property type="molecule type" value="Genomic_DNA"/>
</dbReference>
<accession>A0A5A9YTX9</accession>
<dbReference type="RefSeq" id="WP_149187168.1">
    <property type="nucleotide sequence ID" value="NZ_VINQ01000194.1"/>
</dbReference>
<dbReference type="SUPFAM" id="SSF144059">
    <property type="entry name" value="ImpE-like"/>
    <property type="match status" value="1"/>
</dbReference>
<feature type="transmembrane region" description="Helical" evidence="1">
    <location>
        <begin position="6"/>
        <end position="24"/>
    </location>
</feature>
<evidence type="ECO:0000313" key="2">
    <source>
        <dbReference type="EMBL" id="KAA0908266.1"/>
    </source>
</evidence>
<protein>
    <submittedName>
        <fullName evidence="2">Tetratricopeptide repeat protein</fullName>
    </submittedName>
</protein>
<comment type="caution">
    <text evidence="2">The sequence shown here is derived from an EMBL/GenBank/DDBJ whole genome shotgun (WGS) entry which is preliminary data.</text>
</comment>
<dbReference type="Gene3D" id="1.25.40.10">
    <property type="entry name" value="Tetratricopeptide repeat domain"/>
    <property type="match status" value="1"/>
</dbReference>
<gene>
    <name evidence="2" type="ORF">FLO80_22410</name>
</gene>
<dbReference type="Proteomes" id="UP000325291">
    <property type="component" value="Unassembled WGS sequence"/>
</dbReference>
<reference evidence="2 3" key="1">
    <citation type="submission" date="2019-07" db="EMBL/GenBank/DDBJ databases">
        <title>Aquicoccus porphyridii gen. nov., sp. nov., isolated from a small marine red alga, Porphyridium marinum.</title>
        <authorList>
            <person name="Liu L."/>
        </authorList>
    </citation>
    <scope>NUCLEOTIDE SEQUENCE [LARGE SCALE GENOMIC DNA]</scope>
    <source>
        <strain evidence="2 3">L1 8-17</strain>
    </source>
</reference>